<dbReference type="GO" id="GO:0046872">
    <property type="term" value="F:metal ion binding"/>
    <property type="evidence" value="ECO:0007669"/>
    <property type="project" value="UniProtKB-KW"/>
</dbReference>
<dbReference type="InterPro" id="IPR010203">
    <property type="entry name" value="RraA"/>
</dbReference>
<comment type="function">
    <text evidence="10">Catalyzes the aldol cleavage of 4-hydroxy-4-methyl-2-oxoglutarate (HMG) into 2 molecules of pyruvate. Also contains a secondary oxaloacetate (OAA) decarboxylase activity due to the common pyruvate enolate transition state formed following C-C bond cleavage in the retro-aldol and decarboxylation reactions.</text>
</comment>
<feature type="binding site" evidence="9">
    <location>
        <position position="96"/>
    </location>
    <ligand>
        <name>substrate</name>
    </ligand>
</feature>
<evidence type="ECO:0000256" key="2">
    <source>
        <dbReference type="ARBA" id="ARBA00004496"/>
    </source>
</evidence>
<dbReference type="Proteomes" id="UP000225706">
    <property type="component" value="Unassembled WGS sequence"/>
</dbReference>
<evidence type="ECO:0000256" key="5">
    <source>
        <dbReference type="ARBA" id="ARBA00022490"/>
    </source>
</evidence>
<organism evidence="14 15">
    <name type="scientific">Stylophora pistillata</name>
    <name type="common">Smooth cauliflower coral</name>
    <dbReference type="NCBI Taxonomy" id="50429"/>
    <lineage>
        <taxon>Eukaryota</taxon>
        <taxon>Metazoa</taxon>
        <taxon>Cnidaria</taxon>
        <taxon>Anthozoa</taxon>
        <taxon>Hexacorallia</taxon>
        <taxon>Scleractinia</taxon>
        <taxon>Astrocoeniina</taxon>
        <taxon>Pocilloporidae</taxon>
        <taxon>Stylophora</taxon>
    </lineage>
</organism>
<dbReference type="InterPro" id="IPR011993">
    <property type="entry name" value="PH-like_dom_sf"/>
</dbReference>
<feature type="compositionally biased region" description="Basic and acidic residues" evidence="11">
    <location>
        <begin position="1052"/>
        <end position="1063"/>
    </location>
</feature>
<dbReference type="NCBIfam" id="TIGR01935">
    <property type="entry name" value="NOT-MenG"/>
    <property type="match status" value="1"/>
</dbReference>
<keyword evidence="15" id="KW-1185">Reference proteome</keyword>
<dbReference type="EC" id="4.1.1.112" evidence="10"/>
<feature type="compositionally biased region" description="Basic and acidic residues" evidence="11">
    <location>
        <begin position="1122"/>
        <end position="1149"/>
    </location>
</feature>
<dbReference type="Gene3D" id="3.80.10.10">
    <property type="entry name" value="Ribonuclease Inhibitor"/>
    <property type="match status" value="1"/>
</dbReference>
<feature type="binding site" evidence="9">
    <location>
        <position position="97"/>
    </location>
    <ligand>
        <name>Mg(2+)</name>
        <dbReference type="ChEBI" id="CHEBI:18420"/>
    </ligand>
</feature>
<dbReference type="PANTHER" id="PTHR24112">
    <property type="entry name" value="LEUCINE-RICH REPEAT, ISOFORM F-RELATED"/>
    <property type="match status" value="1"/>
</dbReference>
<comment type="subcellular location">
    <subcellularLocation>
        <location evidence="1">Cell membrane</location>
    </subcellularLocation>
    <subcellularLocation>
        <location evidence="2">Cytoplasm</location>
    </subcellularLocation>
</comment>
<evidence type="ECO:0000256" key="10">
    <source>
        <dbReference type="RuleBase" id="RU004338"/>
    </source>
</evidence>
<comment type="caution">
    <text evidence="14">The sequence shown here is derived from an EMBL/GenBank/DDBJ whole genome shotgun (WGS) entry which is preliminary data.</text>
</comment>
<dbReference type="EC" id="4.1.3.17" evidence="10"/>
<keyword evidence="4" id="KW-1003">Cell membrane</keyword>
<keyword evidence="9 10" id="KW-0479">Metal-binding</keyword>
<dbReference type="Pfam" id="PF17888">
    <property type="entry name" value="Carm_PH"/>
    <property type="match status" value="1"/>
</dbReference>
<dbReference type="SUPFAM" id="SSF89562">
    <property type="entry name" value="RraA-like"/>
    <property type="match status" value="1"/>
</dbReference>
<feature type="domain" description="CARMIL pleckstrin homology" evidence="13">
    <location>
        <begin position="185"/>
        <end position="277"/>
    </location>
</feature>
<dbReference type="InterPro" id="IPR051279">
    <property type="entry name" value="PP1-Reg/Actin-Interact_Protein"/>
</dbReference>
<comment type="similarity">
    <text evidence="3">Belongs to the CARMIL family.</text>
</comment>
<comment type="cofactor">
    <cofactor evidence="10">
        <name>a divalent metal cation</name>
        <dbReference type="ChEBI" id="CHEBI:60240"/>
    </cofactor>
</comment>
<feature type="binding site" evidence="9">
    <location>
        <begin position="74"/>
        <end position="77"/>
    </location>
    <ligand>
        <name>substrate</name>
    </ligand>
</feature>
<dbReference type="GO" id="GO:0005886">
    <property type="term" value="C:plasma membrane"/>
    <property type="evidence" value="ECO:0007669"/>
    <property type="project" value="UniProtKB-SubCell"/>
</dbReference>
<protein>
    <recommendedName>
        <fullName evidence="10">4-hydroxy-4-methyl-2-oxoglutarate aldolase</fullName>
        <shortName evidence="10">HMG aldolase</shortName>
        <ecNumber evidence="10">4.1.1.112</ecNumber>
        <ecNumber evidence="10">4.1.3.17</ecNumber>
    </recommendedName>
    <alternativeName>
        <fullName evidence="10">Oxaloacetate decarboxylase</fullName>
    </alternativeName>
</protein>
<gene>
    <name evidence="14" type="primary">LRRC16A</name>
    <name evidence="14" type="ORF">AWC38_SpisGene17538</name>
</gene>
<evidence type="ECO:0000313" key="14">
    <source>
        <dbReference type="EMBL" id="PFX18110.1"/>
    </source>
</evidence>
<evidence type="ECO:0000256" key="1">
    <source>
        <dbReference type="ARBA" id="ARBA00004236"/>
    </source>
</evidence>
<comment type="cofactor">
    <cofactor evidence="9">
        <name>Mg(2+)</name>
        <dbReference type="ChEBI" id="CHEBI:18420"/>
    </cofactor>
</comment>
<dbReference type="CDD" id="cd16841">
    <property type="entry name" value="RraA_family"/>
    <property type="match status" value="1"/>
</dbReference>
<dbReference type="GO" id="GO:0051252">
    <property type="term" value="P:regulation of RNA metabolic process"/>
    <property type="evidence" value="ECO:0007669"/>
    <property type="project" value="InterPro"/>
</dbReference>
<dbReference type="GO" id="GO:0005737">
    <property type="term" value="C:cytoplasm"/>
    <property type="evidence" value="ECO:0007669"/>
    <property type="project" value="UniProtKB-SubCell"/>
</dbReference>
<evidence type="ECO:0000313" key="15">
    <source>
        <dbReference type="Proteomes" id="UP000225706"/>
    </source>
</evidence>
<sequence>MNVADLSDAYSDSLQYVEANLFRNYGGKAKFGGMISTLKCYEDNLLVKGALNEPGNKRVLVVDAGGSLRCGMLGDNLASLAIKNDWAGVVMYGCIRDSEEISMMNVGVKALGTMPLKSIKKGLGERDIAVRFGGVTFTPGHYLYSDLDVTLTDKRGYVCRHKHVWARPTEENVQLAIRRNIELAFIKKGNIEFRGDRSEARILALSVHRFYVLTSTKNGCKVDFSMHVLEIQKIESSKPLLLTMLCGDKPHYFRLFQPKDCTEIIAHILVALKSNFPSGNPDRSLRVVYGPPEESDMRQEQVTTLANNLRNTGGDVEIGPCGGFSKVYVSMCDFYGHPHLDEVVWDIDTIYLSLNTKELNIQDFDHLEHKDLVPFISTLEYNDWFTKVTCDSYKLGSEVCDAIIRAVRKSTTVEELVLDSAGFGRVYAKSGRPAAKLGQMSEYIYVREQNRDYCQKLAMALTSNPKTALHSLSLNMNSIEDRGLTHLAGAFSKLPHGLVFLSLADNGITSKGASSLGQALKTSKYNESSLQRLDLSKNPLKGDGVAGLCDFLAKPNMLTQLDLSYTECPLDLLFGALIRGCIQHLATINLAGNSFTSKKTKDVDVPPSFKQYFSTTQALKFLDVSDCKLHTDAIRAILEGLRENGVLCEVELNLSNNELRGSGAKAIADNIAHLKCVSRLNISDNGFDMDLIPILEKLSSNKTLRYLNLGQNMKQRSSTAVMEALVQLISEENSHLESISLADSKLKHDIIPLLDALGTNETLKELDISGNQIGDEGARILAKALQINSKLRTLDWDKNGTTHRGVADIAAALESNHTLLSMPMPLHDATQSLKPQTEQHLRKIEKLLLRNQSPHKVVTEQAYRLQQGLLLTSTQQQMVDRLVVQLQDLVSALRTSKDPDVKNEIKTANNFIQDADKLKQLLLKFHLCTSDSDVEARFAELAGEFYKAAEEKMKNNMDKMIDCAKEVCPYITSSDDVQSRLLAVVQGKSSLNETFVEEVILTRAAAGIANRLSEDKLTVASVMADTIMEIVIHQLENSVNKLDLLLREHRSKMEDKDTETEKSVEEDDVAAAARKARNRLSAAQLTVPAGAGTEGGGRSHKRRPTVNRRPASNNRLVEEDEKVVKEVEDKVKTGEEEEKRQVAKDEVEGKSLPQGVVPVKADFNDLEMKTSGLKHLGKDRARPPQKRRLPTRPSNRPAVAQDESKENEGIEAFWTNTVQEPPKVEGTPEKTVKKTSATKTPPATSSKTPPPKPAPKPKPSPKAKENEEHKKSSWKPSEEGEDEKARSLPVESEPVAVRRSSDCYDFKPIQCQLYDICASPTARDSCPRTCQMCEYVA</sequence>
<evidence type="ECO:0000256" key="4">
    <source>
        <dbReference type="ARBA" id="ARBA00022475"/>
    </source>
</evidence>
<evidence type="ECO:0000256" key="8">
    <source>
        <dbReference type="ARBA" id="ARBA00023136"/>
    </source>
</evidence>
<dbReference type="GO" id="GO:0008428">
    <property type="term" value="F:ribonuclease inhibitor activity"/>
    <property type="evidence" value="ECO:0007669"/>
    <property type="project" value="InterPro"/>
</dbReference>
<dbReference type="InterPro" id="IPR036704">
    <property type="entry name" value="RraA/RraA-like_sf"/>
</dbReference>
<proteinExistence type="inferred from homology"/>
<comment type="subunit">
    <text evidence="10">Homotrimer.</text>
</comment>
<feature type="compositionally biased region" description="Basic and acidic residues" evidence="11">
    <location>
        <begin position="1262"/>
        <end position="1271"/>
    </location>
</feature>
<dbReference type="STRING" id="50429.A0A2B4RNL2"/>
<keyword evidence="7" id="KW-0677">Repeat</keyword>
<dbReference type="InterPro" id="IPR031943">
    <property type="entry name" value="CARMIL_C"/>
</dbReference>
<dbReference type="GO" id="GO:0030027">
    <property type="term" value="C:lamellipodium"/>
    <property type="evidence" value="ECO:0007669"/>
    <property type="project" value="TreeGrafter"/>
</dbReference>
<dbReference type="GO" id="GO:0047443">
    <property type="term" value="F:4-hydroxy-4-methyl-2-oxoglutarate aldolase activity"/>
    <property type="evidence" value="ECO:0007669"/>
    <property type="project" value="UniProtKB-EC"/>
</dbReference>
<evidence type="ECO:0000256" key="9">
    <source>
        <dbReference type="PIRSR" id="PIRSR605493-1"/>
    </source>
</evidence>
<evidence type="ECO:0000256" key="7">
    <source>
        <dbReference type="ARBA" id="ARBA00022737"/>
    </source>
</evidence>
<keyword evidence="6" id="KW-0433">Leucine-rich repeat</keyword>
<feature type="compositionally biased region" description="Basic and acidic residues" evidence="11">
    <location>
        <begin position="1222"/>
        <end position="1232"/>
    </location>
</feature>
<dbReference type="EMBL" id="LSMT01000430">
    <property type="protein sequence ID" value="PFX18110.1"/>
    <property type="molecule type" value="Genomic_DNA"/>
</dbReference>
<dbReference type="InterPro" id="IPR005493">
    <property type="entry name" value="RraA/RraA-like"/>
</dbReference>
<keyword evidence="9" id="KW-0460">Magnesium</keyword>
<evidence type="ECO:0000259" key="13">
    <source>
        <dbReference type="Pfam" id="PF17888"/>
    </source>
</evidence>
<dbReference type="Gene3D" id="2.30.29.30">
    <property type="entry name" value="Pleckstrin-homology domain (PH domain)/Phosphotyrosine-binding domain (PTB)"/>
    <property type="match status" value="1"/>
</dbReference>
<comment type="catalytic activity">
    <reaction evidence="10">
        <text>4-hydroxy-4-methyl-2-oxoglutarate = 2 pyruvate</text>
        <dbReference type="Rhea" id="RHEA:22748"/>
        <dbReference type="ChEBI" id="CHEBI:15361"/>
        <dbReference type="ChEBI" id="CHEBI:58276"/>
        <dbReference type="EC" id="4.1.3.17"/>
    </reaction>
</comment>
<dbReference type="GO" id="GO:0034315">
    <property type="term" value="P:regulation of Arp2/3 complex-mediated actin nucleation"/>
    <property type="evidence" value="ECO:0007669"/>
    <property type="project" value="TreeGrafter"/>
</dbReference>
<dbReference type="Pfam" id="PF13516">
    <property type="entry name" value="LRR_6"/>
    <property type="match status" value="4"/>
</dbReference>
<feature type="compositionally biased region" description="Pro residues" evidence="11">
    <location>
        <begin position="1248"/>
        <end position="1260"/>
    </location>
</feature>
<keyword evidence="8" id="KW-0472">Membrane</keyword>
<feature type="compositionally biased region" description="Low complexity" evidence="11">
    <location>
        <begin position="1234"/>
        <end position="1247"/>
    </location>
</feature>
<dbReference type="SUPFAM" id="SSF52047">
    <property type="entry name" value="RNI-like"/>
    <property type="match status" value="2"/>
</dbReference>
<evidence type="ECO:0000256" key="3">
    <source>
        <dbReference type="ARBA" id="ARBA00007298"/>
    </source>
</evidence>
<evidence type="ECO:0000259" key="12">
    <source>
        <dbReference type="Pfam" id="PF16000"/>
    </source>
</evidence>
<keyword evidence="5" id="KW-0963">Cytoplasm</keyword>
<evidence type="ECO:0000256" key="11">
    <source>
        <dbReference type="SAM" id="MobiDB-lite"/>
    </source>
</evidence>
<dbReference type="Gene3D" id="3.50.30.40">
    <property type="entry name" value="Ribonuclease E inhibitor RraA/RraA-like"/>
    <property type="match status" value="1"/>
</dbReference>
<reference evidence="15" key="1">
    <citation type="journal article" date="2017" name="bioRxiv">
        <title>Comparative analysis of the genomes of Stylophora pistillata and Acropora digitifera provides evidence for extensive differences between species of corals.</title>
        <authorList>
            <person name="Voolstra C.R."/>
            <person name="Li Y."/>
            <person name="Liew Y.J."/>
            <person name="Baumgarten S."/>
            <person name="Zoccola D."/>
            <person name="Flot J.-F."/>
            <person name="Tambutte S."/>
            <person name="Allemand D."/>
            <person name="Aranda M."/>
        </authorList>
    </citation>
    <scope>NUCLEOTIDE SEQUENCE [LARGE SCALE GENOMIC DNA]</scope>
</reference>
<dbReference type="GO" id="GO:0008948">
    <property type="term" value="F:oxaloacetate decarboxylase activity"/>
    <property type="evidence" value="ECO:0007669"/>
    <property type="project" value="UniProtKB-EC"/>
</dbReference>
<dbReference type="GO" id="GO:0016477">
    <property type="term" value="P:cell migration"/>
    <property type="evidence" value="ECO:0007669"/>
    <property type="project" value="TreeGrafter"/>
</dbReference>
<dbReference type="PANTHER" id="PTHR24112:SF66">
    <property type="entry name" value="LEUCINE-RICH REPEAT, ISOFORM F"/>
    <property type="match status" value="1"/>
</dbReference>
<comment type="similarity">
    <text evidence="10">Belongs to the class II aldolase/RraA-like family.</text>
</comment>
<comment type="catalytic activity">
    <reaction evidence="10">
        <text>oxaloacetate + H(+) = pyruvate + CO2</text>
        <dbReference type="Rhea" id="RHEA:15641"/>
        <dbReference type="ChEBI" id="CHEBI:15361"/>
        <dbReference type="ChEBI" id="CHEBI:15378"/>
        <dbReference type="ChEBI" id="CHEBI:16452"/>
        <dbReference type="ChEBI" id="CHEBI:16526"/>
        <dbReference type="EC" id="4.1.1.112"/>
    </reaction>
</comment>
<dbReference type="Pfam" id="PF03737">
    <property type="entry name" value="RraA-like"/>
    <property type="match status" value="1"/>
</dbReference>
<feature type="region of interest" description="Disordered" evidence="11">
    <location>
        <begin position="1052"/>
        <end position="1297"/>
    </location>
</feature>
<keyword evidence="10" id="KW-0456">Lyase</keyword>
<feature type="domain" description="CARMIL C-terminal" evidence="12">
    <location>
        <begin position="964"/>
        <end position="1239"/>
    </location>
</feature>
<name>A0A2B4RNL2_STYPI</name>
<dbReference type="InterPro" id="IPR001611">
    <property type="entry name" value="Leu-rich_rpt"/>
</dbReference>
<dbReference type="SMART" id="SM00368">
    <property type="entry name" value="LRR_RI"/>
    <property type="match status" value="7"/>
</dbReference>
<dbReference type="NCBIfam" id="NF006875">
    <property type="entry name" value="PRK09372.1"/>
    <property type="match status" value="1"/>
</dbReference>
<dbReference type="InterPro" id="IPR032675">
    <property type="entry name" value="LRR_dom_sf"/>
</dbReference>
<accession>A0A2B4RNL2</accession>
<dbReference type="Pfam" id="PF16000">
    <property type="entry name" value="CARMIL_C"/>
    <property type="match status" value="1"/>
</dbReference>
<dbReference type="OrthoDB" id="1476984at2759"/>
<evidence type="ECO:0000256" key="6">
    <source>
        <dbReference type="ARBA" id="ARBA00022614"/>
    </source>
</evidence>
<dbReference type="InterPro" id="IPR041245">
    <property type="entry name" value="CARMIL_PH"/>
</dbReference>